<evidence type="ECO:0000259" key="2">
    <source>
        <dbReference type="SMART" id="SM00382"/>
    </source>
</evidence>
<dbReference type="PANTHER" id="PTHR46411:SF3">
    <property type="entry name" value="AAA+ ATPASE DOMAIN-CONTAINING PROTEIN"/>
    <property type="match status" value="1"/>
</dbReference>
<dbReference type="SUPFAM" id="SSF52540">
    <property type="entry name" value="P-loop containing nucleoside triphosphate hydrolases"/>
    <property type="match status" value="2"/>
</dbReference>
<dbReference type="GO" id="GO:0005524">
    <property type="term" value="F:ATP binding"/>
    <property type="evidence" value="ECO:0007669"/>
    <property type="project" value="UniProtKB-KW"/>
</dbReference>
<feature type="transmembrane region" description="Helical" evidence="1">
    <location>
        <begin position="617"/>
        <end position="639"/>
    </location>
</feature>
<dbReference type="AlphaFoldDB" id="A0A3Q9C804"/>
<proteinExistence type="predicted"/>
<reference evidence="3 4" key="1">
    <citation type="submission" date="2018-12" db="EMBL/GenBank/DDBJ databases">
        <authorList>
            <person name="Li K."/>
        </authorList>
    </citation>
    <scope>NUCLEOTIDE SEQUENCE [LARGE SCALE GENOMIC DNA]</scope>
    <source>
        <strain evidence="4">CR22</strain>
    </source>
</reference>
<dbReference type="GO" id="GO:0016887">
    <property type="term" value="F:ATP hydrolysis activity"/>
    <property type="evidence" value="ECO:0007669"/>
    <property type="project" value="InterPro"/>
</dbReference>
<dbReference type="Pfam" id="PF00004">
    <property type="entry name" value="AAA"/>
    <property type="match status" value="1"/>
</dbReference>
<keyword evidence="1" id="KW-1133">Transmembrane helix</keyword>
<dbReference type="InterPro" id="IPR003959">
    <property type="entry name" value="ATPase_AAA_core"/>
</dbReference>
<keyword evidence="1" id="KW-0472">Membrane</keyword>
<keyword evidence="1" id="KW-0812">Transmembrane</keyword>
<evidence type="ECO:0000313" key="4">
    <source>
        <dbReference type="Proteomes" id="UP000280197"/>
    </source>
</evidence>
<accession>A0A3Q9C804</accession>
<dbReference type="PANTHER" id="PTHR46411">
    <property type="entry name" value="FAMILY ATPASE, PUTATIVE-RELATED"/>
    <property type="match status" value="1"/>
</dbReference>
<dbReference type="Pfam" id="PF22977">
    <property type="entry name" value="WHD"/>
    <property type="match status" value="1"/>
</dbReference>
<sequence length="661" mass="71722">MLDSLRRLDARLAEAVAAATASYGSGAARDAFRGLHTGAEDVVRLLERDPGVSALGPGTAAGLPGTAWLAERYDLSAFEQNVLLVAVAPEVDLRYERLYGYLQDDVTRRRPTVELMLNLLCHDVPDKLSRRSAFAADAPLLRHRLVRLVPDPHQVEPPLPARYVVPDEQIVDVLLEVPGLDRRLAGWCRLMPTDPGPVAEQATEIRDLLLAGHRIYLRGRPGSGRKRAARTAAALLGRPLLHGELSLTPTDPSAFDEALFCFLREAELYGAIPLLDGADALDAPRRELVPRALAEAPGPAVLTGVAPWQPTPTYRQHPLITYEFAAPDAVARRTYWASALAGRAVAAAHLDVLAERYPLTPRAITEAADATRGDTLPELSAAARATVGHELAELADRIEPRARWDDLVLPADELAALREICARVAGQGRVLREWGFGRRLSRGTGAGVLLTGPPGTGKTMAAEVLAGELHLDLYRINLAGVVSKYIGETEKNLDRIFAAAERAGAVLLFDEADALLGRRSEVRDAHDRYANIEVAYLLQRMEAFTGLTLLATNMRQSLDEAFTRRLAFTVRFPFPDEVSRARIWRGIWPQDVPLAPDVDTDALAARYTLSGGHIKNVALAAAFLAGAGPVTAAHVLHAVRREYQKMGKELADEALPGATDG</sequence>
<evidence type="ECO:0000313" key="3">
    <source>
        <dbReference type="EMBL" id="AZP23134.1"/>
    </source>
</evidence>
<dbReference type="KEGG" id="saqu:EJC51_06985"/>
<dbReference type="InterPro" id="IPR003593">
    <property type="entry name" value="AAA+_ATPase"/>
</dbReference>
<gene>
    <name evidence="3" type="ORF">EJC51_06985</name>
</gene>
<dbReference type="CDD" id="cd19481">
    <property type="entry name" value="RecA-like_protease"/>
    <property type="match status" value="1"/>
</dbReference>
<evidence type="ECO:0000256" key="1">
    <source>
        <dbReference type="SAM" id="Phobius"/>
    </source>
</evidence>
<feature type="domain" description="AAA+ ATPase" evidence="2">
    <location>
        <begin position="444"/>
        <end position="576"/>
    </location>
</feature>
<keyword evidence="3" id="KW-0067">ATP-binding</keyword>
<dbReference type="InterPro" id="IPR027417">
    <property type="entry name" value="P-loop_NTPase"/>
</dbReference>
<keyword evidence="4" id="KW-1185">Reference proteome</keyword>
<dbReference type="Gene3D" id="3.40.50.300">
    <property type="entry name" value="P-loop containing nucleotide triphosphate hydrolases"/>
    <property type="match status" value="1"/>
</dbReference>
<dbReference type="Proteomes" id="UP000280197">
    <property type="component" value="Chromosome"/>
</dbReference>
<dbReference type="EMBL" id="CP034463">
    <property type="protein sequence ID" value="AZP23134.1"/>
    <property type="molecule type" value="Genomic_DNA"/>
</dbReference>
<protein>
    <submittedName>
        <fullName evidence="3">ATP-binding protein</fullName>
    </submittedName>
</protein>
<dbReference type="SMART" id="SM00382">
    <property type="entry name" value="AAA"/>
    <property type="match status" value="1"/>
</dbReference>
<organism evidence="3 4">
    <name type="scientific">Streptomyces aquilus</name>
    <dbReference type="NCBI Taxonomy" id="2548456"/>
    <lineage>
        <taxon>Bacteria</taxon>
        <taxon>Bacillati</taxon>
        <taxon>Actinomycetota</taxon>
        <taxon>Actinomycetes</taxon>
        <taxon>Kitasatosporales</taxon>
        <taxon>Streptomycetaceae</taxon>
        <taxon>Streptomyces</taxon>
    </lineage>
</organism>
<dbReference type="InterPro" id="IPR054472">
    <property type="entry name" value="WHD"/>
</dbReference>
<name>A0A3Q9C804_9ACTN</name>
<keyword evidence="3" id="KW-0547">Nucleotide-binding</keyword>